<keyword evidence="2" id="KW-1185">Reference proteome</keyword>
<protein>
    <submittedName>
        <fullName evidence="1">Uncharacterized protein</fullName>
    </submittedName>
</protein>
<proteinExistence type="predicted"/>
<name>A0A9P0LD05_ACAOB</name>
<accession>A0A9P0LD05</accession>
<dbReference type="OrthoDB" id="6771988at2759"/>
<comment type="caution">
    <text evidence="1">The sequence shown here is derived from an EMBL/GenBank/DDBJ whole genome shotgun (WGS) entry which is preliminary data.</text>
</comment>
<sequence>MDYEGDLFISLASISSYLKANVEGSRIYAIYTFAQADWTTQLKNYFLPKKFTIKYTEHGKNMNGKQ</sequence>
<evidence type="ECO:0000313" key="2">
    <source>
        <dbReference type="Proteomes" id="UP001152888"/>
    </source>
</evidence>
<reference evidence="1" key="1">
    <citation type="submission" date="2022-03" db="EMBL/GenBank/DDBJ databases">
        <authorList>
            <person name="Sayadi A."/>
        </authorList>
    </citation>
    <scope>NUCLEOTIDE SEQUENCE</scope>
</reference>
<gene>
    <name evidence="1" type="ORF">ACAOBT_LOCUS22876</name>
</gene>
<dbReference type="AlphaFoldDB" id="A0A9P0LD05"/>
<evidence type="ECO:0000313" key="1">
    <source>
        <dbReference type="EMBL" id="CAH1995852.1"/>
    </source>
</evidence>
<organism evidence="1 2">
    <name type="scientific">Acanthoscelides obtectus</name>
    <name type="common">Bean weevil</name>
    <name type="synonym">Bruchus obtectus</name>
    <dbReference type="NCBI Taxonomy" id="200917"/>
    <lineage>
        <taxon>Eukaryota</taxon>
        <taxon>Metazoa</taxon>
        <taxon>Ecdysozoa</taxon>
        <taxon>Arthropoda</taxon>
        <taxon>Hexapoda</taxon>
        <taxon>Insecta</taxon>
        <taxon>Pterygota</taxon>
        <taxon>Neoptera</taxon>
        <taxon>Endopterygota</taxon>
        <taxon>Coleoptera</taxon>
        <taxon>Polyphaga</taxon>
        <taxon>Cucujiformia</taxon>
        <taxon>Chrysomeloidea</taxon>
        <taxon>Chrysomelidae</taxon>
        <taxon>Bruchinae</taxon>
        <taxon>Bruchini</taxon>
        <taxon>Acanthoscelides</taxon>
    </lineage>
</organism>
<dbReference type="Proteomes" id="UP001152888">
    <property type="component" value="Unassembled WGS sequence"/>
</dbReference>
<dbReference type="EMBL" id="CAKOFQ010007241">
    <property type="protein sequence ID" value="CAH1995852.1"/>
    <property type="molecule type" value="Genomic_DNA"/>
</dbReference>